<dbReference type="EMBL" id="JBHTAI010000010">
    <property type="protein sequence ID" value="MFC7150352.1"/>
    <property type="molecule type" value="Genomic_DNA"/>
</dbReference>
<keyword evidence="2" id="KW-1185">Reference proteome</keyword>
<dbReference type="Gene3D" id="3.40.50.360">
    <property type="match status" value="1"/>
</dbReference>
<dbReference type="InterPro" id="IPR029039">
    <property type="entry name" value="Flavoprotein-like_sf"/>
</dbReference>
<name>A0ABW2FAS7_9BACL</name>
<dbReference type="Proteomes" id="UP001596378">
    <property type="component" value="Unassembled WGS sequence"/>
</dbReference>
<protein>
    <submittedName>
        <fullName evidence="1">Class Ib ribonucleoside-diphosphate reductase assembly flavoprotein NrdI</fullName>
    </submittedName>
</protein>
<dbReference type="NCBIfam" id="TIGR00333">
    <property type="entry name" value="nrdI"/>
    <property type="match status" value="1"/>
</dbReference>
<dbReference type="InterPro" id="IPR004465">
    <property type="entry name" value="RNR_NrdI"/>
</dbReference>
<dbReference type="PANTHER" id="PTHR37297">
    <property type="entry name" value="PROTEIN NRDI"/>
    <property type="match status" value="1"/>
</dbReference>
<dbReference type="PANTHER" id="PTHR37297:SF1">
    <property type="entry name" value="PROTEIN NRDI"/>
    <property type="match status" value="1"/>
</dbReference>
<reference evidence="2" key="1">
    <citation type="journal article" date="2019" name="Int. J. Syst. Evol. Microbiol.">
        <title>The Global Catalogue of Microorganisms (GCM) 10K type strain sequencing project: providing services to taxonomists for standard genome sequencing and annotation.</title>
        <authorList>
            <consortium name="The Broad Institute Genomics Platform"/>
            <consortium name="The Broad Institute Genome Sequencing Center for Infectious Disease"/>
            <person name="Wu L."/>
            <person name="Ma J."/>
        </authorList>
    </citation>
    <scope>NUCLEOTIDE SEQUENCE [LARGE SCALE GENOMIC DNA]</scope>
    <source>
        <strain evidence="2">KCTC 12907</strain>
    </source>
</reference>
<dbReference type="Pfam" id="PF07972">
    <property type="entry name" value="Flavodoxin_NdrI"/>
    <property type="match status" value="1"/>
</dbReference>
<dbReference type="SUPFAM" id="SSF52218">
    <property type="entry name" value="Flavoproteins"/>
    <property type="match status" value="1"/>
</dbReference>
<comment type="caution">
    <text evidence="1">The sequence shown here is derived from an EMBL/GenBank/DDBJ whole genome shotgun (WGS) entry which is preliminary data.</text>
</comment>
<proteinExistence type="predicted"/>
<evidence type="ECO:0000313" key="2">
    <source>
        <dbReference type="Proteomes" id="UP001596378"/>
    </source>
</evidence>
<evidence type="ECO:0000313" key="1">
    <source>
        <dbReference type="EMBL" id="MFC7150352.1"/>
    </source>
</evidence>
<accession>A0ABW2FAS7</accession>
<organism evidence="1 2">
    <name type="scientific">Cohnella cellulosilytica</name>
    <dbReference type="NCBI Taxonomy" id="986710"/>
    <lineage>
        <taxon>Bacteria</taxon>
        <taxon>Bacillati</taxon>
        <taxon>Bacillota</taxon>
        <taxon>Bacilli</taxon>
        <taxon>Bacillales</taxon>
        <taxon>Paenibacillaceae</taxon>
        <taxon>Cohnella</taxon>
    </lineage>
</organism>
<sequence length="131" mass="14905">MIAFASRTGNVRYIVSRLRLPAIEISDGLKLSEPFLLFTYTDGLGDVPRAVTQFMERNGALCRGVIASGNSNFGHLVFGGAGDAVARQWRVPLVRKIDLRGFAEDYEEIRRYYERCFREERKSDEVLLEVK</sequence>
<gene>
    <name evidence="1" type="primary">nrdI</name>
    <name evidence="1" type="ORF">ACFQMJ_17625</name>
</gene>
<dbReference type="RefSeq" id="WP_378045725.1">
    <property type="nucleotide sequence ID" value="NZ_JBHMDN010000008.1"/>
</dbReference>